<dbReference type="PRINTS" id="PR01994">
    <property type="entry name" value="ANTIREPRESSR"/>
</dbReference>
<proteinExistence type="predicted"/>
<name>A0A5E5P297_9BURK</name>
<dbReference type="Pfam" id="PF10547">
    <property type="entry name" value="P22_AR_N"/>
    <property type="match status" value="1"/>
</dbReference>
<gene>
    <name evidence="2" type="ORF">PAP18089_01666</name>
</gene>
<dbReference type="RefSeq" id="WP_094068748.1">
    <property type="nucleotide sequence ID" value="NZ_CABPSX010000002.1"/>
</dbReference>
<feature type="domain" description="Antirepressor protein ant N-terminal" evidence="1">
    <location>
        <begin position="14"/>
        <end position="127"/>
    </location>
</feature>
<evidence type="ECO:0000259" key="1">
    <source>
        <dbReference type="Pfam" id="PF10547"/>
    </source>
</evidence>
<dbReference type="InterPro" id="IPR018875">
    <property type="entry name" value="Antirepressor_Ant_N"/>
</dbReference>
<evidence type="ECO:0000313" key="2">
    <source>
        <dbReference type="EMBL" id="VVG70702.1"/>
    </source>
</evidence>
<evidence type="ECO:0000313" key="3">
    <source>
        <dbReference type="Proteomes" id="UP000364291"/>
    </source>
</evidence>
<dbReference type="EMBL" id="CABPSX010000002">
    <property type="protein sequence ID" value="VVG70702.1"/>
    <property type="molecule type" value="Genomic_DNA"/>
</dbReference>
<dbReference type="AlphaFoldDB" id="A0A5E5P297"/>
<organism evidence="2 3">
    <name type="scientific">Pandoraea apista</name>
    <dbReference type="NCBI Taxonomy" id="93218"/>
    <lineage>
        <taxon>Bacteria</taxon>
        <taxon>Pseudomonadati</taxon>
        <taxon>Pseudomonadota</taxon>
        <taxon>Betaproteobacteria</taxon>
        <taxon>Burkholderiales</taxon>
        <taxon>Burkholderiaceae</taxon>
        <taxon>Pandoraea</taxon>
    </lineage>
</organism>
<sequence>MQKNSIQAGNRQISVPFYGANLLLVEHDGQPYAPMRPIAEGMGLAWQPQHRKLHESRFQTCVTEMVMQLPGDTQRRSITCLPLRKLPGWLMSIEPGKVKDPLVRARVIQYQSECDDVLWTYWTEGVAVNERMAFAVGPDDVLTADQQETLRLMVKTYVERMPKHQQGPAAVKVWSKLKAHFKVAYRQIPQREFTEAVSIVTRTAAEWEVLDAEPKIDDDKIGLAFEMAADVAANAARAIFTELIKGDGPIDCQRFLFSMSEAPERRMFVNRVPQGAMVATMSELARRINEPNASWYSDADLADMIVACQKRLVSRLQYLNRQKAA</sequence>
<dbReference type="OrthoDB" id="1042522at2"/>
<accession>A0A5E5P297</accession>
<protein>
    <submittedName>
        <fullName evidence="2">Phage protein</fullName>
    </submittedName>
</protein>
<reference evidence="2 3" key="1">
    <citation type="submission" date="2019-08" db="EMBL/GenBank/DDBJ databases">
        <authorList>
            <person name="Peeters C."/>
        </authorList>
    </citation>
    <scope>NUCLEOTIDE SEQUENCE [LARGE SCALE GENOMIC DNA]</scope>
    <source>
        <strain evidence="2 3">LMG 18089</strain>
    </source>
</reference>
<dbReference type="Proteomes" id="UP000364291">
    <property type="component" value="Unassembled WGS sequence"/>
</dbReference>